<dbReference type="CDD" id="cd04724">
    <property type="entry name" value="Tryptophan_synthase_alpha"/>
    <property type="match status" value="1"/>
</dbReference>
<keyword evidence="3 8" id="KW-0028">Amino-acid biosynthesis</keyword>
<gene>
    <name evidence="10" type="primary">trpA_2</name>
    <name evidence="8" type="synonym">trpA</name>
    <name evidence="10" type="ORF">GCM10022254_54450</name>
</gene>
<proteinExistence type="inferred from homology"/>
<dbReference type="Gene3D" id="3.20.20.70">
    <property type="entry name" value="Aldolase class I"/>
    <property type="match status" value="1"/>
</dbReference>
<name>A0ABP8CFF7_9ACTN</name>
<dbReference type="InterPro" id="IPR013785">
    <property type="entry name" value="Aldolase_TIM"/>
</dbReference>
<keyword evidence="5 8" id="KW-0057">Aromatic amino acid biosynthesis</keyword>
<accession>A0ABP8CFF7</accession>
<evidence type="ECO:0000256" key="5">
    <source>
        <dbReference type="ARBA" id="ARBA00023141"/>
    </source>
</evidence>
<evidence type="ECO:0000256" key="1">
    <source>
        <dbReference type="ARBA" id="ARBA00004733"/>
    </source>
</evidence>
<dbReference type="EC" id="4.2.1.20" evidence="8"/>
<feature type="active site" description="Proton acceptor" evidence="8">
    <location>
        <position position="64"/>
    </location>
</feature>
<dbReference type="PANTHER" id="PTHR43406">
    <property type="entry name" value="TRYPTOPHAN SYNTHASE, ALPHA CHAIN"/>
    <property type="match status" value="1"/>
</dbReference>
<comment type="pathway">
    <text evidence="1 8">Amino-acid biosynthesis; L-tryptophan biosynthesis; L-tryptophan from chorismate: step 5/5.</text>
</comment>
<dbReference type="NCBIfam" id="TIGR00262">
    <property type="entry name" value="trpA"/>
    <property type="match status" value="1"/>
</dbReference>
<dbReference type="Proteomes" id="UP001501710">
    <property type="component" value="Unassembled WGS sequence"/>
</dbReference>
<comment type="subunit">
    <text evidence="2 8">Tetramer of two alpha and two beta chains.</text>
</comment>
<evidence type="ECO:0000256" key="6">
    <source>
        <dbReference type="ARBA" id="ARBA00023239"/>
    </source>
</evidence>
<evidence type="ECO:0000256" key="7">
    <source>
        <dbReference type="ARBA" id="ARBA00049047"/>
    </source>
</evidence>
<evidence type="ECO:0000256" key="2">
    <source>
        <dbReference type="ARBA" id="ARBA00011270"/>
    </source>
</evidence>
<comment type="caution">
    <text evidence="10">The sequence shown here is derived from an EMBL/GenBank/DDBJ whole genome shotgun (WGS) entry which is preliminary data.</text>
</comment>
<organism evidence="10 11">
    <name type="scientific">Actinomadura meridiana</name>
    <dbReference type="NCBI Taxonomy" id="559626"/>
    <lineage>
        <taxon>Bacteria</taxon>
        <taxon>Bacillati</taxon>
        <taxon>Actinomycetota</taxon>
        <taxon>Actinomycetes</taxon>
        <taxon>Streptosporangiales</taxon>
        <taxon>Thermomonosporaceae</taxon>
        <taxon>Actinomadura</taxon>
    </lineage>
</organism>
<dbReference type="Pfam" id="PF00290">
    <property type="entry name" value="Trp_syntA"/>
    <property type="match status" value="1"/>
</dbReference>
<feature type="active site" description="Proton acceptor" evidence="8">
    <location>
        <position position="53"/>
    </location>
</feature>
<evidence type="ECO:0000313" key="11">
    <source>
        <dbReference type="Proteomes" id="UP001501710"/>
    </source>
</evidence>
<reference evidence="11" key="1">
    <citation type="journal article" date="2019" name="Int. J. Syst. Evol. Microbiol.">
        <title>The Global Catalogue of Microorganisms (GCM) 10K type strain sequencing project: providing services to taxonomists for standard genome sequencing and annotation.</title>
        <authorList>
            <consortium name="The Broad Institute Genomics Platform"/>
            <consortium name="The Broad Institute Genome Sequencing Center for Infectious Disease"/>
            <person name="Wu L."/>
            <person name="Ma J."/>
        </authorList>
    </citation>
    <scope>NUCLEOTIDE SEQUENCE [LARGE SCALE GENOMIC DNA]</scope>
    <source>
        <strain evidence="11">JCM 17440</strain>
    </source>
</reference>
<dbReference type="HAMAP" id="MF_00131">
    <property type="entry name" value="Trp_synth_alpha"/>
    <property type="match status" value="1"/>
</dbReference>
<dbReference type="InterPro" id="IPR002028">
    <property type="entry name" value="Trp_synthase_suA"/>
</dbReference>
<dbReference type="PANTHER" id="PTHR43406:SF1">
    <property type="entry name" value="TRYPTOPHAN SYNTHASE ALPHA CHAIN, CHLOROPLASTIC"/>
    <property type="match status" value="1"/>
</dbReference>
<keyword evidence="6 8" id="KW-0456">Lyase</keyword>
<dbReference type="SUPFAM" id="SSF51366">
    <property type="entry name" value="Ribulose-phoshate binding barrel"/>
    <property type="match status" value="1"/>
</dbReference>
<keyword evidence="4 8" id="KW-0822">Tryptophan biosynthesis</keyword>
<comment type="similarity">
    <text evidence="8 9">Belongs to the TrpA family.</text>
</comment>
<dbReference type="RefSeq" id="WP_344901931.1">
    <property type="nucleotide sequence ID" value="NZ_BAABAS010000020.1"/>
</dbReference>
<evidence type="ECO:0000313" key="10">
    <source>
        <dbReference type="EMBL" id="GAA4238449.1"/>
    </source>
</evidence>
<keyword evidence="11" id="KW-1185">Reference proteome</keyword>
<dbReference type="InterPro" id="IPR011060">
    <property type="entry name" value="RibuloseP-bd_barrel"/>
</dbReference>
<sequence>MNAVPQPSTRRLFTGRPPGEPGLALFLNAGDPPLDVLRDVVTTLDEAGVDCLELAVPFPDSFTDGPVIRRSARRALDHGVGLTETLDFVDDVRPNLRRLRITLLADWSHTVRPVTLPGFLDRVAASGADALLLHGLPPAQRQRYHESALDLGLPIVTTCYASSDEAVMADSARNATGYLYLVAHYGRSGTAPRGDHTSVAPAIARLHDLTGAPIAVGFGVTGRADVRALHGAGADAVVIGSAAVARVERAMTDRRDVAATLLAFVDEIRPIRETQQERGA</sequence>
<evidence type="ECO:0000256" key="4">
    <source>
        <dbReference type="ARBA" id="ARBA00022822"/>
    </source>
</evidence>
<dbReference type="EMBL" id="BAABAS010000020">
    <property type="protein sequence ID" value="GAA4238449.1"/>
    <property type="molecule type" value="Genomic_DNA"/>
</dbReference>
<protein>
    <recommendedName>
        <fullName evidence="8">Tryptophan synthase alpha chain</fullName>
        <ecNumber evidence="8">4.2.1.20</ecNumber>
    </recommendedName>
</protein>
<evidence type="ECO:0000256" key="8">
    <source>
        <dbReference type="HAMAP-Rule" id="MF_00131"/>
    </source>
</evidence>
<comment type="catalytic activity">
    <reaction evidence="7 8">
        <text>(1S,2R)-1-C-(indol-3-yl)glycerol 3-phosphate + L-serine = D-glyceraldehyde 3-phosphate + L-tryptophan + H2O</text>
        <dbReference type="Rhea" id="RHEA:10532"/>
        <dbReference type="ChEBI" id="CHEBI:15377"/>
        <dbReference type="ChEBI" id="CHEBI:33384"/>
        <dbReference type="ChEBI" id="CHEBI:57912"/>
        <dbReference type="ChEBI" id="CHEBI:58866"/>
        <dbReference type="ChEBI" id="CHEBI:59776"/>
        <dbReference type="EC" id="4.2.1.20"/>
    </reaction>
</comment>
<evidence type="ECO:0000256" key="3">
    <source>
        <dbReference type="ARBA" id="ARBA00022605"/>
    </source>
</evidence>
<comment type="function">
    <text evidence="8">The alpha subunit is responsible for the aldol cleavage of indoleglycerol phosphate to indole and glyceraldehyde 3-phosphate.</text>
</comment>
<evidence type="ECO:0000256" key="9">
    <source>
        <dbReference type="RuleBase" id="RU003662"/>
    </source>
</evidence>